<dbReference type="Proteomes" id="UP000640274">
    <property type="component" value="Unassembled WGS sequence"/>
</dbReference>
<reference evidence="1" key="1">
    <citation type="submission" date="2020-12" db="EMBL/GenBank/DDBJ databases">
        <authorList>
            <person name="Huq M.A."/>
        </authorList>
    </citation>
    <scope>NUCLEOTIDE SEQUENCE</scope>
    <source>
        <strain evidence="1">MAHUQ-46</strain>
    </source>
</reference>
<comment type="caution">
    <text evidence="1">The sequence shown here is derived from an EMBL/GenBank/DDBJ whole genome shotgun (WGS) entry which is preliminary data.</text>
</comment>
<sequence>MHDSDATQVKRVRVLQEVYGREVGLVADSGNEELYRIAAEFQLGSNLYAALQTSAMKKEDELAFFRIIQLEDGEYTLESLDDEDEWEEAAEAYDELLFEEAAK</sequence>
<dbReference type="InterPro" id="IPR009711">
    <property type="entry name" value="UPF0473"/>
</dbReference>
<dbReference type="AlphaFoldDB" id="A0A934J491"/>
<dbReference type="RefSeq" id="WP_199020589.1">
    <property type="nucleotide sequence ID" value="NZ_JAELUP010000103.1"/>
</dbReference>
<evidence type="ECO:0000313" key="1">
    <source>
        <dbReference type="EMBL" id="MBJ6362999.1"/>
    </source>
</evidence>
<keyword evidence="2" id="KW-1185">Reference proteome</keyword>
<evidence type="ECO:0000313" key="2">
    <source>
        <dbReference type="Proteomes" id="UP000640274"/>
    </source>
</evidence>
<dbReference type="Pfam" id="PF06949">
    <property type="entry name" value="DUF1292"/>
    <property type="match status" value="1"/>
</dbReference>
<organism evidence="1 2">
    <name type="scientific">Paenibacillus roseus</name>
    <dbReference type="NCBI Taxonomy" id="2798579"/>
    <lineage>
        <taxon>Bacteria</taxon>
        <taxon>Bacillati</taxon>
        <taxon>Bacillota</taxon>
        <taxon>Bacilli</taxon>
        <taxon>Bacillales</taxon>
        <taxon>Paenibacillaceae</taxon>
        <taxon>Paenibacillus</taxon>
    </lineage>
</organism>
<gene>
    <name evidence="1" type="ORF">JFN88_17500</name>
</gene>
<dbReference type="EMBL" id="JAELUP010000103">
    <property type="protein sequence ID" value="MBJ6362999.1"/>
    <property type="molecule type" value="Genomic_DNA"/>
</dbReference>
<proteinExistence type="predicted"/>
<protein>
    <submittedName>
        <fullName evidence="1">DUF1292 domain-containing protein</fullName>
    </submittedName>
</protein>
<accession>A0A934J491</accession>
<name>A0A934J491_9BACL</name>